<dbReference type="Proteomes" id="UP001153332">
    <property type="component" value="Unassembled WGS sequence"/>
</dbReference>
<gene>
    <name evidence="1" type="ORF">O1611_g3336</name>
</gene>
<sequence length="169" mass="18843">MAQQALPQPDFAAISEAFAVMAKEFARFPNVPALDNGQQLIRAVADLQQSSRDLQQSMGDLQLLFKETDTRLSRIENHISAINKNSVARLENNRAQRLSDELVPLCAVFTNLEIEDFPPTLGDIDQLDSAAVNRLLNALNVPVNGTMQARVLRLRRAIGVFERRNNVYG</sequence>
<reference evidence="1" key="1">
    <citation type="submission" date="2022-12" db="EMBL/GenBank/DDBJ databases">
        <title>Genome Sequence of Lasiodiplodia mahajangana.</title>
        <authorList>
            <person name="Buettner E."/>
        </authorList>
    </citation>
    <scope>NUCLEOTIDE SEQUENCE</scope>
    <source>
        <strain evidence="1">VT137</strain>
    </source>
</reference>
<name>A0ACC2JS26_9PEZI</name>
<evidence type="ECO:0000313" key="2">
    <source>
        <dbReference type="Proteomes" id="UP001153332"/>
    </source>
</evidence>
<organism evidence="1 2">
    <name type="scientific">Lasiodiplodia mahajangana</name>
    <dbReference type="NCBI Taxonomy" id="1108764"/>
    <lineage>
        <taxon>Eukaryota</taxon>
        <taxon>Fungi</taxon>
        <taxon>Dikarya</taxon>
        <taxon>Ascomycota</taxon>
        <taxon>Pezizomycotina</taxon>
        <taxon>Dothideomycetes</taxon>
        <taxon>Dothideomycetes incertae sedis</taxon>
        <taxon>Botryosphaeriales</taxon>
        <taxon>Botryosphaeriaceae</taxon>
        <taxon>Lasiodiplodia</taxon>
    </lineage>
</organism>
<comment type="caution">
    <text evidence="1">The sequence shown here is derived from an EMBL/GenBank/DDBJ whole genome shotgun (WGS) entry which is preliminary data.</text>
</comment>
<protein>
    <submittedName>
        <fullName evidence="1">Uncharacterized protein</fullName>
    </submittedName>
</protein>
<accession>A0ACC2JS26</accession>
<evidence type="ECO:0000313" key="1">
    <source>
        <dbReference type="EMBL" id="KAJ8130294.1"/>
    </source>
</evidence>
<dbReference type="EMBL" id="JAPUUL010000532">
    <property type="protein sequence ID" value="KAJ8130294.1"/>
    <property type="molecule type" value="Genomic_DNA"/>
</dbReference>
<keyword evidence="2" id="KW-1185">Reference proteome</keyword>
<proteinExistence type="predicted"/>